<evidence type="ECO:0008006" key="3">
    <source>
        <dbReference type="Google" id="ProtNLM"/>
    </source>
</evidence>
<proteinExistence type="predicted"/>
<reference evidence="1" key="1">
    <citation type="submission" date="2021-12" db="EMBL/GenBank/DDBJ databases">
        <authorList>
            <person name="Rodrigo-Torres L."/>
            <person name="Arahal R. D."/>
            <person name="Lucena T."/>
        </authorList>
    </citation>
    <scope>NUCLEOTIDE SEQUENCE</scope>
    <source>
        <strain evidence="1">CECT 8226</strain>
    </source>
</reference>
<protein>
    <recommendedName>
        <fullName evidence="3">Nitrate/nitrite sensing protein domain-containing protein</fullName>
    </recommendedName>
</protein>
<dbReference type="RefSeq" id="WP_237483963.1">
    <property type="nucleotide sequence ID" value="NZ_CAKLCM010000002.1"/>
</dbReference>
<evidence type="ECO:0000313" key="2">
    <source>
        <dbReference type="Proteomes" id="UP000838160"/>
    </source>
</evidence>
<keyword evidence="2" id="KW-1185">Reference proteome</keyword>
<organism evidence="1 2">
    <name type="scientific">Vibrio hippocampi</name>
    <dbReference type="NCBI Taxonomy" id="654686"/>
    <lineage>
        <taxon>Bacteria</taxon>
        <taxon>Pseudomonadati</taxon>
        <taxon>Pseudomonadota</taxon>
        <taxon>Gammaproteobacteria</taxon>
        <taxon>Vibrionales</taxon>
        <taxon>Vibrionaceae</taxon>
        <taxon>Vibrio</taxon>
    </lineage>
</organism>
<evidence type="ECO:0000313" key="1">
    <source>
        <dbReference type="EMBL" id="CAH0525384.1"/>
    </source>
</evidence>
<gene>
    <name evidence="1" type="ORF">VHP8226_00948</name>
</gene>
<name>A0ABM8ZG11_9VIBR</name>
<sequence length="268" mass="31123">MFVFLSLVLSIAILAAIYRYSQYTDLKTERKFQLICKLKALVPLLRQHRAITHYSLSFGQNKNEQLSMIHSKVDQLLNEIIATAHVDNKPMYRVLQNQLKQLSKTWKRSTVSRNQLVHGKLMRQVLMSIDDLFRLWLMDRDQEAAIEEYRDFWLGMIDALDCLTQFRVSVSTLDSNLGQQRSIHYSDMMYRKLNKLSLVCPQAVASPMYSTAVHRLEALIANPEPDMDRESLYQLTSEISEVIFSCYDSVLREMSVDSYLPINNAAMI</sequence>
<dbReference type="Proteomes" id="UP000838160">
    <property type="component" value="Unassembled WGS sequence"/>
</dbReference>
<comment type="caution">
    <text evidence="1">The sequence shown here is derived from an EMBL/GenBank/DDBJ whole genome shotgun (WGS) entry which is preliminary data.</text>
</comment>
<accession>A0ABM8ZG11</accession>
<dbReference type="EMBL" id="CAKLCM010000002">
    <property type="protein sequence ID" value="CAH0525384.1"/>
    <property type="molecule type" value="Genomic_DNA"/>
</dbReference>